<dbReference type="Gene3D" id="1.20.1730.10">
    <property type="entry name" value="Sodium/glucose cotransporter"/>
    <property type="match status" value="1"/>
</dbReference>
<feature type="transmembrane region" description="Helical" evidence="7">
    <location>
        <begin position="116"/>
        <end position="135"/>
    </location>
</feature>
<keyword evidence="9" id="KW-1185">Reference proteome</keyword>
<feature type="transmembrane region" description="Helical" evidence="7">
    <location>
        <begin position="188"/>
        <end position="213"/>
    </location>
</feature>
<feature type="transmembrane region" description="Helical" evidence="7">
    <location>
        <begin position="444"/>
        <end position="462"/>
    </location>
</feature>
<dbReference type="Proteomes" id="UP001527866">
    <property type="component" value="Unassembled WGS sequence"/>
</dbReference>
<dbReference type="RefSeq" id="WP_270689149.1">
    <property type="nucleotide sequence ID" value="NZ_JAQFWQ010000097.1"/>
</dbReference>
<evidence type="ECO:0000256" key="5">
    <source>
        <dbReference type="ARBA" id="ARBA00022989"/>
    </source>
</evidence>
<feature type="transmembrane region" description="Helical" evidence="7">
    <location>
        <begin position="73"/>
        <end position="95"/>
    </location>
</feature>
<evidence type="ECO:0000256" key="1">
    <source>
        <dbReference type="ARBA" id="ARBA00004141"/>
    </source>
</evidence>
<evidence type="ECO:0000256" key="3">
    <source>
        <dbReference type="ARBA" id="ARBA00022448"/>
    </source>
</evidence>
<feature type="transmembrane region" description="Helical" evidence="7">
    <location>
        <begin position="233"/>
        <end position="260"/>
    </location>
</feature>
<evidence type="ECO:0000256" key="2">
    <source>
        <dbReference type="ARBA" id="ARBA00006434"/>
    </source>
</evidence>
<feature type="transmembrane region" description="Helical" evidence="7">
    <location>
        <begin position="318"/>
        <end position="345"/>
    </location>
</feature>
<protein>
    <submittedName>
        <fullName evidence="8">Sodium:solute symporter family protein</fullName>
    </submittedName>
</protein>
<dbReference type="InterPro" id="IPR001734">
    <property type="entry name" value="Na/solute_symporter"/>
</dbReference>
<dbReference type="EMBL" id="JAQFWQ010000097">
    <property type="protein sequence ID" value="MDA2813940.1"/>
    <property type="molecule type" value="Genomic_DNA"/>
</dbReference>
<dbReference type="InterPro" id="IPR038377">
    <property type="entry name" value="Na/Glc_symporter_sf"/>
</dbReference>
<comment type="subcellular location">
    <subcellularLocation>
        <location evidence="1">Membrane</location>
        <topology evidence="1">Multi-pass membrane protein</topology>
    </subcellularLocation>
</comment>
<keyword evidence="6 7" id="KW-0472">Membrane</keyword>
<feature type="transmembrane region" description="Helical" evidence="7">
    <location>
        <begin position="414"/>
        <end position="438"/>
    </location>
</feature>
<keyword evidence="4 7" id="KW-0812">Transmembrane</keyword>
<feature type="transmembrane region" description="Helical" evidence="7">
    <location>
        <begin position="384"/>
        <end position="407"/>
    </location>
</feature>
<evidence type="ECO:0000313" key="8">
    <source>
        <dbReference type="EMBL" id="MDA2813940.1"/>
    </source>
</evidence>
<name>A0ABT4UAE3_9ACTN</name>
<dbReference type="PANTHER" id="PTHR48086">
    <property type="entry name" value="SODIUM/PROLINE SYMPORTER-RELATED"/>
    <property type="match status" value="1"/>
</dbReference>
<evidence type="ECO:0000313" key="9">
    <source>
        <dbReference type="Proteomes" id="UP001527866"/>
    </source>
</evidence>
<feature type="transmembrane region" description="Helical" evidence="7">
    <location>
        <begin position="43"/>
        <end position="67"/>
    </location>
</feature>
<comment type="caution">
    <text evidence="8">The sequence shown here is derived from an EMBL/GenBank/DDBJ whole genome shotgun (WGS) entry which is preliminary data.</text>
</comment>
<dbReference type="PROSITE" id="PS50283">
    <property type="entry name" value="NA_SOLUT_SYMP_3"/>
    <property type="match status" value="1"/>
</dbReference>
<gene>
    <name evidence="8" type="ORF">O4J56_25065</name>
</gene>
<accession>A0ABT4UAE3</accession>
<evidence type="ECO:0000256" key="7">
    <source>
        <dbReference type="SAM" id="Phobius"/>
    </source>
</evidence>
<keyword evidence="3" id="KW-0813">Transport</keyword>
<feature type="transmembrane region" description="Helical" evidence="7">
    <location>
        <begin position="6"/>
        <end position="22"/>
    </location>
</feature>
<comment type="similarity">
    <text evidence="2">Belongs to the sodium:solute symporter (SSF) (TC 2.A.21) family.</text>
</comment>
<organism evidence="8 9">
    <name type="scientific">Nocardiopsis endophytica</name>
    <dbReference type="NCBI Taxonomy" id="3018445"/>
    <lineage>
        <taxon>Bacteria</taxon>
        <taxon>Bacillati</taxon>
        <taxon>Actinomycetota</taxon>
        <taxon>Actinomycetes</taxon>
        <taxon>Streptosporangiales</taxon>
        <taxon>Nocardiopsidaceae</taxon>
        <taxon>Nocardiopsis</taxon>
    </lineage>
</organism>
<reference evidence="8 9" key="1">
    <citation type="submission" date="2023-01" db="EMBL/GenBank/DDBJ databases">
        <title>Draft genome sequence of Nocardiopsis sp. RSe5-2 isolated from halophytes.</title>
        <authorList>
            <person name="Duangmal K."/>
            <person name="Chantavorakit T."/>
        </authorList>
    </citation>
    <scope>NUCLEOTIDE SEQUENCE [LARGE SCALE GENOMIC DNA]</scope>
    <source>
        <strain evidence="8 9">RSe5-2</strain>
    </source>
</reference>
<feature type="transmembrane region" description="Helical" evidence="7">
    <location>
        <begin position="155"/>
        <end position="176"/>
    </location>
</feature>
<feature type="transmembrane region" description="Helical" evidence="7">
    <location>
        <begin position="272"/>
        <end position="298"/>
    </location>
</feature>
<sequence length="490" mass="50709">MSTTLAIALAGMAVIALCGMLGRRRPSGDLADWTVGGRNFGAATVWFLQAGEIFTAFTFLGLVGLVFTGGVAALYVVPYLAVGYILLFFVGPRIWRLGKERGYLTQGDFLSDRFGSRALGAVSAVFALLFLFPYLQLQITGLGLVLELVTGDAASGAVSMAAGTALVVVFVLWAGVRGVVATAYLKDAVTLVVIAALAVAVPVHYAGGVGSVFERLAAERPELLTLQVEGAGPVWFFSSALVSVLGFGLMGLPFLWNSVLSAGSARALRRNYAFLPLFTVVVAFPMVIGFTAVLVLSGDTEPNGSLLTLVREMLPEPLVGIVAVAALIASMVPAASMAIGISTLVARNVVPARSPRVQFWTNHATVVAACLAALLLALLRPDLLANLILLTYAGLVQITPAIALGLWRRRPVHPWAVLAGMAAGVAVTLALSTVYGAAIAGVNSGLYGLAVNLAVVGAGALVQRALGRPEAADPSSRAAVGAEGNRVGRD</sequence>
<dbReference type="CDD" id="cd10322">
    <property type="entry name" value="SLC5sbd"/>
    <property type="match status" value="1"/>
</dbReference>
<feature type="transmembrane region" description="Helical" evidence="7">
    <location>
        <begin position="357"/>
        <end position="378"/>
    </location>
</feature>
<keyword evidence="5 7" id="KW-1133">Transmembrane helix</keyword>
<evidence type="ECO:0000256" key="4">
    <source>
        <dbReference type="ARBA" id="ARBA00022692"/>
    </source>
</evidence>
<proteinExistence type="inferred from homology"/>
<dbReference type="InterPro" id="IPR050277">
    <property type="entry name" value="Sodium:Solute_Symporter"/>
</dbReference>
<evidence type="ECO:0000256" key="6">
    <source>
        <dbReference type="ARBA" id="ARBA00023136"/>
    </source>
</evidence>